<dbReference type="RefSeq" id="WP_064244082.1">
    <property type="nucleotide sequence ID" value="NZ_LPUX01000064.1"/>
</dbReference>
<dbReference type="STRING" id="1472378.AU381_20555"/>
<comment type="caution">
    <text evidence="4">The sequence shown here is derived from an EMBL/GenBank/DDBJ whole genome shotgun (WGS) entry which is preliminary data.</text>
</comment>
<proteinExistence type="predicted"/>
<dbReference type="PANTHER" id="PTHR43343">
    <property type="entry name" value="PEPTIDASE S12"/>
    <property type="match status" value="1"/>
</dbReference>
<feature type="domain" description="PDZ" evidence="3">
    <location>
        <begin position="228"/>
        <end position="287"/>
    </location>
</feature>
<dbReference type="Pfam" id="PF17820">
    <property type="entry name" value="PDZ_6"/>
    <property type="match status" value="1"/>
</dbReference>
<dbReference type="InterPro" id="IPR036034">
    <property type="entry name" value="PDZ_sf"/>
</dbReference>
<protein>
    <submittedName>
        <fullName evidence="4">Serine protease</fullName>
    </submittedName>
</protein>
<dbReference type="Pfam" id="PF13365">
    <property type="entry name" value="Trypsin_2"/>
    <property type="match status" value="1"/>
</dbReference>
<dbReference type="PANTHER" id="PTHR43343:SF3">
    <property type="entry name" value="PROTEASE DO-LIKE 8, CHLOROPLASTIC"/>
    <property type="match status" value="1"/>
</dbReference>
<sequence length="319" mass="33262">MGYIDKNIQAAPDAELLDAYSQTVTDAVDRVGPAVSRIERIGGRGGQGSGFAISPDGLIVTNNHVVENARGLRVKMPDGYSGEGRILGRDPDTDLALVRADSSLGAWAPLGDSKRLKRGQIAIAIGNPLGFEWTVTAGVVSALGRSMRAASGRLIDDVIQTDAALNPGNSGGPLVSSAGEVVGVNTAVIQGAQGIAFAVASNTANFVISEILRFGRVRRAFIGVAVDTIALPRRIALSAGITGETSVRLRRIEAGGPADQAGLREGDFVLAIDGTPVLGIDDMVRLLDGERIGRATEFLIYTVANEIERKTVLPIARAS</sequence>
<dbReference type="PROSITE" id="PS50106">
    <property type="entry name" value="PDZ"/>
    <property type="match status" value="1"/>
</dbReference>
<evidence type="ECO:0000256" key="1">
    <source>
        <dbReference type="ARBA" id="ARBA00022670"/>
    </source>
</evidence>
<evidence type="ECO:0000256" key="2">
    <source>
        <dbReference type="ARBA" id="ARBA00022801"/>
    </source>
</evidence>
<keyword evidence="5" id="KW-1185">Reference proteome</keyword>
<dbReference type="SMART" id="SM00228">
    <property type="entry name" value="PDZ"/>
    <property type="match status" value="1"/>
</dbReference>
<dbReference type="InterPro" id="IPR041489">
    <property type="entry name" value="PDZ_6"/>
</dbReference>
<evidence type="ECO:0000259" key="3">
    <source>
        <dbReference type="PROSITE" id="PS50106"/>
    </source>
</evidence>
<dbReference type="SUPFAM" id="SSF50156">
    <property type="entry name" value="PDZ domain-like"/>
    <property type="match status" value="1"/>
</dbReference>
<dbReference type="InterPro" id="IPR001940">
    <property type="entry name" value="Peptidase_S1C"/>
</dbReference>
<dbReference type="InterPro" id="IPR009003">
    <property type="entry name" value="Peptidase_S1_PA"/>
</dbReference>
<keyword evidence="1 4" id="KW-0645">Protease</keyword>
<dbReference type="EMBL" id="LPUX01000064">
    <property type="protein sequence ID" value="OAP36859.1"/>
    <property type="molecule type" value="Genomic_DNA"/>
</dbReference>
<reference evidence="4 5" key="1">
    <citation type="journal article" date="2016" name="Int. J. Syst. Evol. Microbiol.">
        <title>Ensifer glycinis sp. nov., an novel rhizobial species associated with Glycine spp.</title>
        <authorList>
            <person name="Yan H."/>
            <person name="Yan J."/>
            <person name="Sui X.H."/>
            <person name="Wang E.T."/>
            <person name="Chen W.X."/>
            <person name="Zhang X.X."/>
            <person name="Chen W.F."/>
        </authorList>
    </citation>
    <scope>NUCLEOTIDE SEQUENCE [LARGE SCALE GENOMIC DNA]</scope>
    <source>
        <strain evidence="4 5">CCBAU 23380</strain>
    </source>
</reference>
<dbReference type="InterPro" id="IPR051201">
    <property type="entry name" value="Chloro_Bact_Ser_Proteases"/>
</dbReference>
<organism evidence="4 5">
    <name type="scientific">Sinorhizobium glycinis</name>
    <dbReference type="NCBI Taxonomy" id="1472378"/>
    <lineage>
        <taxon>Bacteria</taxon>
        <taxon>Pseudomonadati</taxon>
        <taxon>Pseudomonadota</taxon>
        <taxon>Alphaproteobacteria</taxon>
        <taxon>Hyphomicrobiales</taxon>
        <taxon>Rhizobiaceae</taxon>
        <taxon>Sinorhizobium/Ensifer group</taxon>
        <taxon>Sinorhizobium</taxon>
    </lineage>
</organism>
<dbReference type="Gene3D" id="2.40.10.120">
    <property type="match status" value="1"/>
</dbReference>
<dbReference type="SUPFAM" id="SSF50494">
    <property type="entry name" value="Trypsin-like serine proteases"/>
    <property type="match status" value="1"/>
</dbReference>
<dbReference type="Proteomes" id="UP000094025">
    <property type="component" value="Unassembled WGS sequence"/>
</dbReference>
<dbReference type="OrthoDB" id="7358927at2"/>
<evidence type="ECO:0000313" key="4">
    <source>
        <dbReference type="EMBL" id="OAP36859.1"/>
    </source>
</evidence>
<evidence type="ECO:0000313" key="5">
    <source>
        <dbReference type="Proteomes" id="UP000094025"/>
    </source>
</evidence>
<dbReference type="PRINTS" id="PR00834">
    <property type="entry name" value="PROTEASES2C"/>
</dbReference>
<dbReference type="InterPro" id="IPR001478">
    <property type="entry name" value="PDZ"/>
</dbReference>
<dbReference type="Gene3D" id="2.30.42.10">
    <property type="match status" value="1"/>
</dbReference>
<accession>A0A178XNM9</accession>
<dbReference type="AlphaFoldDB" id="A0A178XNM9"/>
<keyword evidence="2" id="KW-0378">Hydrolase</keyword>
<dbReference type="GO" id="GO:0004252">
    <property type="term" value="F:serine-type endopeptidase activity"/>
    <property type="evidence" value="ECO:0007669"/>
    <property type="project" value="InterPro"/>
</dbReference>
<name>A0A178XNM9_9HYPH</name>
<gene>
    <name evidence="4" type="ORF">AU381_20555</name>
</gene>
<dbReference type="GO" id="GO:0006508">
    <property type="term" value="P:proteolysis"/>
    <property type="evidence" value="ECO:0007669"/>
    <property type="project" value="UniProtKB-KW"/>
</dbReference>